<evidence type="ECO:0000256" key="1">
    <source>
        <dbReference type="ARBA" id="ARBA00002523"/>
    </source>
</evidence>
<dbReference type="VEuPathDB" id="TriTrypDB:Tb427_000094300"/>
<evidence type="ECO:0000256" key="4">
    <source>
        <dbReference type="ARBA" id="ARBA00022622"/>
    </source>
</evidence>
<evidence type="ECO:0000256" key="3">
    <source>
        <dbReference type="ARBA" id="ARBA00022475"/>
    </source>
</evidence>
<feature type="region of interest" description="Disordered" evidence="8">
    <location>
        <begin position="285"/>
        <end position="305"/>
    </location>
</feature>
<evidence type="ECO:0000259" key="9">
    <source>
        <dbReference type="Pfam" id="PF10659"/>
    </source>
</evidence>
<accession>A0A1J0R7T9</accession>
<feature type="region of interest" description="Disordered" evidence="8">
    <location>
        <begin position="243"/>
        <end position="264"/>
    </location>
</feature>
<keyword evidence="4" id="KW-0336">GPI-anchor</keyword>
<keyword evidence="3" id="KW-1003">Cell membrane</keyword>
<evidence type="ECO:0000256" key="2">
    <source>
        <dbReference type="ARBA" id="ARBA00004609"/>
    </source>
</evidence>
<feature type="domain" description="Trypanosome variant surface glycoprotein C-terminal" evidence="9">
    <location>
        <begin position="217"/>
        <end position="324"/>
    </location>
</feature>
<comment type="function">
    <text evidence="1">VSG forms a coat on the surface of the parasite. The trypanosome evades the immune response of the host by expressing a series of antigenically distinct VSGs from an estimated 1000 VSG genes.</text>
</comment>
<keyword evidence="5" id="KW-0472">Membrane</keyword>
<dbReference type="EMBL" id="KX700001">
    <property type="protein sequence ID" value="APD73957.1"/>
    <property type="molecule type" value="Genomic_DNA"/>
</dbReference>
<feature type="compositionally biased region" description="Basic and acidic residues" evidence="8">
    <location>
        <begin position="254"/>
        <end position="264"/>
    </location>
</feature>
<evidence type="ECO:0000256" key="8">
    <source>
        <dbReference type="SAM" id="MobiDB-lite"/>
    </source>
</evidence>
<feature type="compositionally biased region" description="Basic and acidic residues" evidence="8">
    <location>
        <begin position="289"/>
        <end position="301"/>
    </location>
</feature>
<evidence type="ECO:0000313" key="10">
    <source>
        <dbReference type="EMBL" id="APD73957.1"/>
    </source>
</evidence>
<feature type="region of interest" description="Disordered" evidence="8">
    <location>
        <begin position="194"/>
        <end position="220"/>
    </location>
</feature>
<dbReference type="AlphaFoldDB" id="A0A1J0R7T9"/>
<dbReference type="GO" id="GO:0005886">
    <property type="term" value="C:plasma membrane"/>
    <property type="evidence" value="ECO:0007669"/>
    <property type="project" value="UniProtKB-SubCell"/>
</dbReference>
<proteinExistence type="predicted"/>
<evidence type="ECO:0000256" key="7">
    <source>
        <dbReference type="ARBA" id="ARBA00023288"/>
    </source>
</evidence>
<reference evidence="10" key="1">
    <citation type="submission" date="2016-08" db="EMBL/GenBank/DDBJ databases">
        <title>VSG repertoire of Trypanosoma brucei EATRO 1125.</title>
        <authorList>
            <person name="Cross G.A."/>
        </authorList>
    </citation>
    <scope>NUCLEOTIDE SEQUENCE</scope>
    <source>
        <strain evidence="10">EATRO 1125</strain>
    </source>
</reference>
<comment type="subcellular location">
    <subcellularLocation>
        <location evidence="2">Cell membrane</location>
        <topology evidence="2">Lipid-anchor</topology>
        <topology evidence="2">GPI-anchor</topology>
    </subcellularLocation>
</comment>
<dbReference type="GO" id="GO:0098552">
    <property type="term" value="C:side of membrane"/>
    <property type="evidence" value="ECO:0007669"/>
    <property type="project" value="UniProtKB-KW"/>
</dbReference>
<name>A0A1J0R7T9_9TRYP</name>
<evidence type="ECO:0000256" key="5">
    <source>
        <dbReference type="ARBA" id="ARBA00023136"/>
    </source>
</evidence>
<dbReference type="Pfam" id="PF10659">
    <property type="entry name" value="Trypan_glycop_C"/>
    <property type="match status" value="1"/>
</dbReference>
<evidence type="ECO:0000256" key="6">
    <source>
        <dbReference type="ARBA" id="ARBA00023180"/>
    </source>
</evidence>
<dbReference type="InterPro" id="IPR019609">
    <property type="entry name" value="Variant_surf_glycoprt_trypan_C"/>
</dbReference>
<protein>
    <submittedName>
        <fullName evidence="10">Variant surface glycoprotein 1125.2071</fullName>
    </submittedName>
</protein>
<dbReference type="SUPFAM" id="SSF58087">
    <property type="entry name" value="Variant surface glycoprotein (N-terminal domain)"/>
    <property type="match status" value="1"/>
</dbReference>
<keyword evidence="6" id="KW-0325">Glycoprotein</keyword>
<sequence>MLREIAAAQLPSSAALAAQTTDCKLATSGLGAYVSTRGTTASIKWADGILTADASGDLQSASWSDNIPTNPSLHAAKTSITTVAHATAAPTQTPITTVDALEQAIPAGEPQGEWLQAIKEATGNEQLTATQTKTKIDNFFGIKRNDNISRPFTLMIRQLSFMTTKKNARLHSRFFFELEAEAVTALTEERLEDLNTNPSCPHKDSNNNDGTKENQTCSQITNPDECKSEVGCKYNETSQACEKDPKTAVAKTNQETEGKDGKTDCGKLTRQPQCEAVNKDGKKHCGWKKGGDSDTEKDTEKCGSSSIPLNKKLALMAAAFVSLVTL</sequence>
<keyword evidence="7" id="KW-0449">Lipoprotein</keyword>
<organism evidence="10">
    <name type="scientific">Trypanosoma brucei</name>
    <dbReference type="NCBI Taxonomy" id="5691"/>
    <lineage>
        <taxon>Eukaryota</taxon>
        <taxon>Discoba</taxon>
        <taxon>Euglenozoa</taxon>
        <taxon>Kinetoplastea</taxon>
        <taxon>Metakinetoplastina</taxon>
        <taxon>Trypanosomatida</taxon>
        <taxon>Trypanosomatidae</taxon>
        <taxon>Trypanosoma</taxon>
    </lineage>
</organism>
<feature type="compositionally biased region" description="Basic and acidic residues" evidence="8">
    <location>
        <begin position="201"/>
        <end position="212"/>
    </location>
</feature>